<evidence type="ECO:0000256" key="1">
    <source>
        <dbReference type="SAM" id="Phobius"/>
    </source>
</evidence>
<sequence length="208" mass="22558">MSLSSTYSTIAHTRDPAPSSRTKTMHFTYTLFLLLSILIPLITPLTLSTSTNTTLSPRSSGTIRICTFTAKHSTMCTKKDGSPGPQGERITISYVALLSPEVAINDVTGLSREMSAGIGQCDQSLSIYKEPMEICQRDNHVSEFTFSGKTVKSNDKTACDTSPFSPAKDCPKGVRTRTIKCRNETSSYWRLGSLSGPTFVATTGALCH</sequence>
<proteinExistence type="predicted"/>
<protein>
    <submittedName>
        <fullName evidence="2">Uncharacterized protein</fullName>
    </submittedName>
</protein>
<feature type="transmembrane region" description="Helical" evidence="1">
    <location>
        <begin position="27"/>
        <end position="47"/>
    </location>
</feature>
<accession>A0A6A6RIV2</accession>
<keyword evidence="1" id="KW-0472">Membrane</keyword>
<organism evidence="2 3">
    <name type="scientific">Massarina eburnea CBS 473.64</name>
    <dbReference type="NCBI Taxonomy" id="1395130"/>
    <lineage>
        <taxon>Eukaryota</taxon>
        <taxon>Fungi</taxon>
        <taxon>Dikarya</taxon>
        <taxon>Ascomycota</taxon>
        <taxon>Pezizomycotina</taxon>
        <taxon>Dothideomycetes</taxon>
        <taxon>Pleosporomycetidae</taxon>
        <taxon>Pleosporales</taxon>
        <taxon>Massarineae</taxon>
        <taxon>Massarinaceae</taxon>
        <taxon>Massarina</taxon>
    </lineage>
</organism>
<gene>
    <name evidence="2" type="ORF">P280DRAFT_511961</name>
</gene>
<name>A0A6A6RIV2_9PLEO</name>
<evidence type="ECO:0000313" key="3">
    <source>
        <dbReference type="Proteomes" id="UP000799753"/>
    </source>
</evidence>
<keyword evidence="1" id="KW-1133">Transmembrane helix</keyword>
<evidence type="ECO:0000313" key="2">
    <source>
        <dbReference type="EMBL" id="KAF2634361.1"/>
    </source>
</evidence>
<dbReference type="Proteomes" id="UP000799753">
    <property type="component" value="Unassembled WGS sequence"/>
</dbReference>
<dbReference type="EMBL" id="MU006835">
    <property type="protein sequence ID" value="KAF2634361.1"/>
    <property type="molecule type" value="Genomic_DNA"/>
</dbReference>
<keyword evidence="1" id="KW-0812">Transmembrane</keyword>
<keyword evidence="3" id="KW-1185">Reference proteome</keyword>
<reference evidence="2" key="1">
    <citation type="journal article" date="2020" name="Stud. Mycol.">
        <title>101 Dothideomycetes genomes: a test case for predicting lifestyles and emergence of pathogens.</title>
        <authorList>
            <person name="Haridas S."/>
            <person name="Albert R."/>
            <person name="Binder M."/>
            <person name="Bloem J."/>
            <person name="Labutti K."/>
            <person name="Salamov A."/>
            <person name="Andreopoulos B."/>
            <person name="Baker S."/>
            <person name="Barry K."/>
            <person name="Bills G."/>
            <person name="Bluhm B."/>
            <person name="Cannon C."/>
            <person name="Castanera R."/>
            <person name="Culley D."/>
            <person name="Daum C."/>
            <person name="Ezra D."/>
            <person name="Gonzalez J."/>
            <person name="Henrissat B."/>
            <person name="Kuo A."/>
            <person name="Liang C."/>
            <person name="Lipzen A."/>
            <person name="Lutzoni F."/>
            <person name="Magnuson J."/>
            <person name="Mondo S."/>
            <person name="Nolan M."/>
            <person name="Ohm R."/>
            <person name="Pangilinan J."/>
            <person name="Park H.-J."/>
            <person name="Ramirez L."/>
            <person name="Alfaro M."/>
            <person name="Sun H."/>
            <person name="Tritt A."/>
            <person name="Yoshinaga Y."/>
            <person name="Zwiers L.-H."/>
            <person name="Turgeon B."/>
            <person name="Goodwin S."/>
            <person name="Spatafora J."/>
            <person name="Crous P."/>
            <person name="Grigoriev I."/>
        </authorList>
    </citation>
    <scope>NUCLEOTIDE SEQUENCE</scope>
    <source>
        <strain evidence="2">CBS 473.64</strain>
    </source>
</reference>
<dbReference type="AlphaFoldDB" id="A0A6A6RIV2"/>